<reference evidence="5" key="1">
    <citation type="submission" date="2017-05" db="EMBL/GenBank/DDBJ databases">
        <authorList>
            <person name="Lin X.B."/>
            <person name="Stothard P."/>
            <person name="Tasseva G."/>
            <person name="Walter J."/>
        </authorList>
    </citation>
    <scope>NUCLEOTIDE SEQUENCE [LARGE SCALE GENOMIC DNA]</scope>
    <source>
        <strain evidence="5">103v</strain>
    </source>
</reference>
<evidence type="ECO:0000313" key="5">
    <source>
        <dbReference type="Proteomes" id="UP000216122"/>
    </source>
</evidence>
<proteinExistence type="predicted"/>
<dbReference type="InterPro" id="IPR024455">
    <property type="entry name" value="Phage_capsid"/>
</dbReference>
<feature type="domain" description="Phage capsid-like C-terminal" evidence="3">
    <location>
        <begin position="121"/>
        <end position="371"/>
    </location>
</feature>
<accession>A0A256VJB1</accession>
<organism evidence="4 5">
    <name type="scientific">Limosilactobacillus reuteri</name>
    <name type="common">Lactobacillus reuteri</name>
    <dbReference type="NCBI Taxonomy" id="1598"/>
    <lineage>
        <taxon>Bacteria</taxon>
        <taxon>Bacillati</taxon>
        <taxon>Bacillota</taxon>
        <taxon>Bacilli</taxon>
        <taxon>Lactobacillales</taxon>
        <taxon>Lactobacillaceae</taxon>
        <taxon>Limosilactobacillus</taxon>
    </lineage>
</organism>
<sequence length="378" mass="41979">MNFYQIKKNAMDMGDEVRQANEKLNEMLANPQTPTEDIKAQQKVVDSAQERYEVARKQMEKAEAEAKKKLKPNSEPSQLSEKEKRAKAFAQLVRNTMAKQAVPASVYQALGDDDSTGGNKFLPKTVSTDIITGPQEHNPLRDISTVTQITNLEIPRLSFTLDDDGFIADGDTAKEIQAKGDTVQFTRNKFKVKVGLSETVLLGSDANLTAYVEQELTNGVTRKERNVAFAVNPTKANEKHMSFYDDTVGIKKVTGSDLYDAITNAVADLHEDYRENATIVMAYKDYLKIIKTLANGSNTLYGAQPSAVLGKPVVFTDAATKPVVGDFSYSQYNYDINTIYDQDKDVDTGIEKFVLTAWMDHQIKLSSAFRIADVQASK</sequence>
<gene>
    <name evidence="4" type="ORF">CBG21_04785</name>
</gene>
<dbReference type="Pfam" id="PF05065">
    <property type="entry name" value="Phage_capsid"/>
    <property type="match status" value="1"/>
</dbReference>
<dbReference type="RefSeq" id="WP_085719762.1">
    <property type="nucleotide sequence ID" value="NZ_CP080622.1"/>
</dbReference>
<evidence type="ECO:0000256" key="2">
    <source>
        <dbReference type="SAM" id="MobiDB-lite"/>
    </source>
</evidence>
<evidence type="ECO:0000259" key="3">
    <source>
        <dbReference type="Pfam" id="PF05065"/>
    </source>
</evidence>
<dbReference type="Gene3D" id="3.30.2320.10">
    <property type="entry name" value="hypothetical protein PF0899 domain"/>
    <property type="match status" value="1"/>
</dbReference>
<protein>
    <submittedName>
        <fullName evidence="4">Phage major capsid protein</fullName>
    </submittedName>
</protein>
<dbReference type="Proteomes" id="UP000216122">
    <property type="component" value="Unassembled WGS sequence"/>
</dbReference>
<dbReference type="SUPFAM" id="SSF56563">
    <property type="entry name" value="Major capsid protein gp5"/>
    <property type="match status" value="1"/>
</dbReference>
<feature type="compositionally biased region" description="Basic and acidic residues" evidence="2">
    <location>
        <begin position="55"/>
        <end position="67"/>
    </location>
</feature>
<feature type="region of interest" description="Disordered" evidence="2">
    <location>
        <begin position="55"/>
        <end position="84"/>
    </location>
</feature>
<evidence type="ECO:0000313" key="4">
    <source>
        <dbReference type="EMBL" id="OYT03688.1"/>
    </source>
</evidence>
<dbReference type="EMBL" id="NGQC01000030">
    <property type="protein sequence ID" value="OYT03688.1"/>
    <property type="molecule type" value="Genomic_DNA"/>
</dbReference>
<reference evidence="4 5" key="2">
    <citation type="submission" date="2017-09" db="EMBL/GenBank/DDBJ databases">
        <title>Tripartite evolution among Lactobacillus johnsonii, Lactobacillus taiwanensis, Lactobacillus reuteri and their rodent host.</title>
        <authorList>
            <person name="Wang T."/>
            <person name="Knowles S."/>
            <person name="Cheng C."/>
        </authorList>
    </citation>
    <scope>NUCLEOTIDE SEQUENCE [LARGE SCALE GENOMIC DNA]</scope>
    <source>
        <strain evidence="4 5">103v</strain>
    </source>
</reference>
<dbReference type="NCBIfam" id="TIGR01554">
    <property type="entry name" value="major_cap_HK97"/>
    <property type="match status" value="1"/>
</dbReference>
<comment type="caution">
    <text evidence="4">The sequence shown here is derived from an EMBL/GenBank/DDBJ whole genome shotgun (WGS) entry which is preliminary data.</text>
</comment>
<evidence type="ECO:0000256" key="1">
    <source>
        <dbReference type="ARBA" id="ARBA00004328"/>
    </source>
</evidence>
<dbReference type="AlphaFoldDB" id="A0A256VJB1"/>
<comment type="subcellular location">
    <subcellularLocation>
        <location evidence="1">Virion</location>
    </subcellularLocation>
</comment>
<dbReference type="InterPro" id="IPR054612">
    <property type="entry name" value="Phage_capsid-like_C"/>
</dbReference>
<name>A0A256VJB1_LIMRT</name>